<dbReference type="RefSeq" id="WP_200805970.1">
    <property type="nucleotide sequence ID" value="NZ_FWWR01000009.1"/>
</dbReference>
<feature type="domain" description="Hemerythrin-like" evidence="6">
    <location>
        <begin position="80"/>
        <end position="212"/>
    </location>
</feature>
<sequence>MINKNMTIAEALKENPNVARVFEDTGLDYCCGGNQNLAEAIEEINFDIDSYIELLNRQEERIEESLEDVIKLSKAELIDYIVRNHHVPELEMIDRIDSNLRKLINVHYVNHGAELEEVYQIFLTLKSALIPHFAKEEKEDFVDFLDTGVADFTSLIAEHEKAGALLERLDFATNSYTAPEDGCNTYRATFELMREFEKDLHRHIFLENSVLFE</sequence>
<dbReference type="Gene3D" id="1.10.3910.10">
    <property type="entry name" value="SP0561-like"/>
    <property type="match status" value="1"/>
</dbReference>
<dbReference type="InterPro" id="IPR038062">
    <property type="entry name" value="ScdA-like_N_sf"/>
</dbReference>
<feature type="coiled-coil region" evidence="5">
    <location>
        <begin position="41"/>
        <end position="75"/>
    </location>
</feature>
<comment type="subcellular location">
    <subcellularLocation>
        <location evidence="1">Cytoplasm</location>
    </subcellularLocation>
</comment>
<proteinExistence type="predicted"/>
<evidence type="ECO:0000256" key="4">
    <source>
        <dbReference type="ARBA" id="ARBA00023004"/>
    </source>
</evidence>
<protein>
    <submittedName>
        <fullName evidence="7">Regulator of cell morphogenesis and NO signaling</fullName>
    </submittedName>
</protein>
<gene>
    <name evidence="7" type="ORF">SAMN00017477_1356</name>
</gene>
<dbReference type="Proteomes" id="UP000192368">
    <property type="component" value="Unassembled WGS sequence"/>
</dbReference>
<organism evidence="7 8">
    <name type="scientific">Peptoniphilus asaccharolyticus DSM 20463</name>
    <dbReference type="NCBI Taxonomy" id="573058"/>
    <lineage>
        <taxon>Bacteria</taxon>
        <taxon>Bacillati</taxon>
        <taxon>Bacillota</taxon>
        <taxon>Tissierellia</taxon>
        <taxon>Tissierellales</taxon>
        <taxon>Peptoniphilaceae</taxon>
        <taxon>Peptoniphilus</taxon>
    </lineage>
</organism>
<evidence type="ECO:0000313" key="8">
    <source>
        <dbReference type="Proteomes" id="UP000192368"/>
    </source>
</evidence>
<name>A0A1W1V491_PEPAS</name>
<evidence type="ECO:0000259" key="6">
    <source>
        <dbReference type="Pfam" id="PF01814"/>
    </source>
</evidence>
<dbReference type="InterPro" id="IPR012312">
    <property type="entry name" value="Hemerythrin-like"/>
</dbReference>
<evidence type="ECO:0000256" key="3">
    <source>
        <dbReference type="ARBA" id="ARBA00022723"/>
    </source>
</evidence>
<dbReference type="Pfam" id="PF04405">
    <property type="entry name" value="ScdA_N"/>
    <property type="match status" value="1"/>
</dbReference>
<accession>A0A1W1V491</accession>
<dbReference type="AlphaFoldDB" id="A0A1W1V491"/>
<dbReference type="PANTHER" id="PTHR36438">
    <property type="entry name" value="IRON-SULFUR CLUSTER REPAIR PROTEIN YTFE"/>
    <property type="match status" value="1"/>
</dbReference>
<evidence type="ECO:0000256" key="2">
    <source>
        <dbReference type="ARBA" id="ARBA00022490"/>
    </source>
</evidence>
<keyword evidence="2" id="KW-0963">Cytoplasm</keyword>
<dbReference type="SUPFAM" id="SSF140683">
    <property type="entry name" value="SP0561-like"/>
    <property type="match status" value="1"/>
</dbReference>
<dbReference type="Pfam" id="PF01814">
    <property type="entry name" value="Hemerythrin"/>
    <property type="match status" value="1"/>
</dbReference>
<evidence type="ECO:0000313" key="7">
    <source>
        <dbReference type="EMBL" id="SMB88162.1"/>
    </source>
</evidence>
<evidence type="ECO:0000256" key="1">
    <source>
        <dbReference type="ARBA" id="ARBA00004496"/>
    </source>
</evidence>
<dbReference type="EMBL" id="FWWR01000009">
    <property type="protein sequence ID" value="SMB88162.1"/>
    <property type="molecule type" value="Genomic_DNA"/>
</dbReference>
<keyword evidence="3" id="KW-0479">Metal-binding</keyword>
<reference evidence="8" key="1">
    <citation type="submission" date="2017-04" db="EMBL/GenBank/DDBJ databases">
        <authorList>
            <person name="Varghese N."/>
            <person name="Submissions S."/>
        </authorList>
    </citation>
    <scope>NUCLEOTIDE SEQUENCE [LARGE SCALE GENOMIC DNA]</scope>
    <source>
        <strain evidence="8">DSM 20463</strain>
    </source>
</reference>
<keyword evidence="4" id="KW-0408">Iron</keyword>
<dbReference type="GO" id="GO:0046872">
    <property type="term" value="F:metal ion binding"/>
    <property type="evidence" value="ECO:0007669"/>
    <property type="project" value="UniProtKB-KW"/>
</dbReference>
<keyword evidence="5" id="KW-0175">Coiled coil</keyword>
<dbReference type="PANTHER" id="PTHR36438:SF1">
    <property type="entry name" value="IRON-SULFUR CLUSTER REPAIR PROTEIN YTFE"/>
    <property type="match status" value="1"/>
</dbReference>
<evidence type="ECO:0000256" key="5">
    <source>
        <dbReference type="SAM" id="Coils"/>
    </source>
</evidence>
<dbReference type="GO" id="GO:0005737">
    <property type="term" value="C:cytoplasm"/>
    <property type="evidence" value="ECO:0007669"/>
    <property type="project" value="UniProtKB-SubCell"/>
</dbReference>
<keyword evidence="8" id="KW-1185">Reference proteome</keyword>
<dbReference type="Gene3D" id="1.20.120.520">
    <property type="entry name" value="nmb1532 protein domain like"/>
    <property type="match status" value="1"/>
</dbReference>
<dbReference type="InterPro" id="IPR019903">
    <property type="entry name" value="RIC_family"/>
</dbReference>